<dbReference type="PROSITE" id="PS50188">
    <property type="entry name" value="B302_SPRY"/>
    <property type="match status" value="1"/>
</dbReference>
<gene>
    <name evidence="10" type="ORF">QYM36_005790</name>
</gene>
<keyword evidence="6" id="KW-0770">Synapse</keyword>
<evidence type="ECO:0000259" key="8">
    <source>
        <dbReference type="PROSITE" id="PS50181"/>
    </source>
</evidence>
<evidence type="ECO:0000256" key="1">
    <source>
        <dbReference type="ARBA" id="ARBA00004906"/>
    </source>
</evidence>
<dbReference type="PANTHER" id="PTHR12245:SF7">
    <property type="entry name" value="F-BOX_SPRY DOMAIN-CONTAINING PROTEIN 1"/>
    <property type="match status" value="1"/>
</dbReference>
<evidence type="ECO:0000256" key="3">
    <source>
        <dbReference type="ARBA" id="ARBA00016614"/>
    </source>
</evidence>
<evidence type="ECO:0000259" key="9">
    <source>
        <dbReference type="PROSITE" id="PS50188"/>
    </source>
</evidence>
<keyword evidence="5" id="KW-0524">Neurogenesis</keyword>
<evidence type="ECO:0000313" key="11">
    <source>
        <dbReference type="Proteomes" id="UP001187531"/>
    </source>
</evidence>
<protein>
    <recommendedName>
        <fullName evidence="3">F-box/SPRY domain-containing protein 1</fullName>
    </recommendedName>
</protein>
<evidence type="ECO:0000313" key="10">
    <source>
        <dbReference type="EMBL" id="KAK2718574.1"/>
    </source>
</evidence>
<dbReference type="CDD" id="cd12907">
    <property type="entry name" value="SPRY_Fbox"/>
    <property type="match status" value="1"/>
</dbReference>
<dbReference type="Gene3D" id="1.20.1280.50">
    <property type="match status" value="1"/>
</dbReference>
<evidence type="ECO:0000256" key="5">
    <source>
        <dbReference type="ARBA" id="ARBA00022902"/>
    </source>
</evidence>
<feature type="domain" description="F-box" evidence="8">
    <location>
        <begin position="6"/>
        <end position="54"/>
    </location>
</feature>
<keyword evidence="11" id="KW-1185">Reference proteome</keyword>
<comment type="subcellular location">
    <subcellularLocation>
        <location evidence="7">Synapse</location>
    </subcellularLocation>
</comment>
<evidence type="ECO:0000256" key="2">
    <source>
        <dbReference type="ARBA" id="ARBA00007328"/>
    </source>
</evidence>
<dbReference type="GO" id="GO:0051961">
    <property type="term" value="P:negative regulation of nervous system development"/>
    <property type="evidence" value="ECO:0007669"/>
    <property type="project" value="UniProtKB-ARBA"/>
</dbReference>
<dbReference type="GO" id="GO:0045202">
    <property type="term" value="C:synapse"/>
    <property type="evidence" value="ECO:0007669"/>
    <property type="project" value="UniProtKB-SubCell"/>
</dbReference>
<dbReference type="InterPro" id="IPR001870">
    <property type="entry name" value="B30.2/SPRY"/>
</dbReference>
<dbReference type="EMBL" id="JAVRJZ010000009">
    <property type="protein sequence ID" value="KAK2718573.1"/>
    <property type="molecule type" value="Genomic_DNA"/>
</dbReference>
<dbReference type="Pfam" id="PF12937">
    <property type="entry name" value="F-box-like"/>
    <property type="match status" value="1"/>
</dbReference>
<comment type="caution">
    <text evidence="10">The sequence shown here is derived from an EMBL/GenBank/DDBJ whole genome shotgun (WGS) entry which is preliminary data.</text>
</comment>
<dbReference type="Gene3D" id="2.60.120.920">
    <property type="match status" value="1"/>
</dbReference>
<dbReference type="PROSITE" id="PS50181">
    <property type="entry name" value="FBOX"/>
    <property type="match status" value="1"/>
</dbReference>
<dbReference type="Proteomes" id="UP001187531">
    <property type="component" value="Unassembled WGS sequence"/>
</dbReference>
<comment type="pathway">
    <text evidence="1">Protein modification; protein ubiquitination.</text>
</comment>
<evidence type="ECO:0000256" key="6">
    <source>
        <dbReference type="ARBA" id="ARBA00023018"/>
    </source>
</evidence>
<dbReference type="InterPro" id="IPR036047">
    <property type="entry name" value="F-box-like_dom_sf"/>
</dbReference>
<evidence type="ECO:0000256" key="4">
    <source>
        <dbReference type="ARBA" id="ARBA00022786"/>
    </source>
</evidence>
<dbReference type="InterPro" id="IPR003877">
    <property type="entry name" value="SPRY_dom"/>
</dbReference>
<dbReference type="InterPro" id="IPR050672">
    <property type="entry name" value="FBXO45-Fsn/SPSB_families"/>
</dbReference>
<dbReference type="SMART" id="SM00256">
    <property type="entry name" value="FBOX"/>
    <property type="match status" value="1"/>
</dbReference>
<dbReference type="FunFam" id="2.60.120.920:FF:000017">
    <property type="entry name" value="F-box/SPRY domain-containing protein 1"/>
    <property type="match status" value="1"/>
</dbReference>
<dbReference type="EMBL" id="JAVRJZ010000009">
    <property type="protein sequence ID" value="KAK2718574.1"/>
    <property type="molecule type" value="Genomic_DNA"/>
</dbReference>
<evidence type="ECO:0000256" key="7">
    <source>
        <dbReference type="ARBA" id="ARBA00034103"/>
    </source>
</evidence>
<dbReference type="PANTHER" id="PTHR12245">
    <property type="entry name" value="SPRY DOMAIN CONTAINING SOCS BOX PROTEIN"/>
    <property type="match status" value="1"/>
</dbReference>
<dbReference type="SUPFAM" id="SSF49899">
    <property type="entry name" value="Concanavalin A-like lectins/glucanases"/>
    <property type="match status" value="1"/>
</dbReference>
<dbReference type="AlphaFoldDB" id="A0AA88LA42"/>
<keyword evidence="4" id="KW-0833">Ubl conjugation pathway</keyword>
<dbReference type="InterPro" id="IPR035784">
    <property type="entry name" value="SPRY_FBXO45"/>
</dbReference>
<comment type="similarity">
    <text evidence="2">Belongs to the FBXO45/Fsn family.</text>
</comment>
<dbReference type="InterPro" id="IPR043136">
    <property type="entry name" value="B30.2/SPRY_sf"/>
</dbReference>
<feature type="domain" description="B30.2/SPRY" evidence="9">
    <location>
        <begin position="64"/>
        <end position="256"/>
    </location>
</feature>
<dbReference type="InterPro" id="IPR013320">
    <property type="entry name" value="ConA-like_dom_sf"/>
</dbReference>
<dbReference type="CDD" id="cd09917">
    <property type="entry name" value="F-box_SF"/>
    <property type="match status" value="1"/>
</dbReference>
<dbReference type="GO" id="GO:0060386">
    <property type="term" value="P:synapse assembly involved in innervation"/>
    <property type="evidence" value="ECO:0007669"/>
    <property type="project" value="TreeGrafter"/>
</dbReference>
<dbReference type="GO" id="GO:0043161">
    <property type="term" value="P:proteasome-mediated ubiquitin-dependent protein catabolic process"/>
    <property type="evidence" value="ECO:0007669"/>
    <property type="project" value="TreeGrafter"/>
</dbReference>
<organism evidence="10 11">
    <name type="scientific">Artemia franciscana</name>
    <name type="common">Brine shrimp</name>
    <name type="synonym">Artemia sanfranciscana</name>
    <dbReference type="NCBI Taxonomy" id="6661"/>
    <lineage>
        <taxon>Eukaryota</taxon>
        <taxon>Metazoa</taxon>
        <taxon>Ecdysozoa</taxon>
        <taxon>Arthropoda</taxon>
        <taxon>Crustacea</taxon>
        <taxon>Branchiopoda</taxon>
        <taxon>Anostraca</taxon>
        <taxon>Artemiidae</taxon>
        <taxon>Artemia</taxon>
    </lineage>
</organism>
<accession>A0AA88LA42</accession>
<proteinExistence type="inferred from homology"/>
<dbReference type="InterPro" id="IPR001810">
    <property type="entry name" value="F-box_dom"/>
</dbReference>
<reference evidence="10" key="1">
    <citation type="submission" date="2023-07" db="EMBL/GenBank/DDBJ databases">
        <title>Chromosome-level genome assembly of Artemia franciscana.</title>
        <authorList>
            <person name="Jo E."/>
        </authorList>
    </citation>
    <scope>NUCLEOTIDE SEQUENCE</scope>
    <source>
        <tissue evidence="10">Whole body</tissue>
    </source>
</reference>
<dbReference type="SMART" id="SM00449">
    <property type="entry name" value="SPRY"/>
    <property type="match status" value="1"/>
</dbReference>
<name>A0AA88LA42_ARTSF</name>
<dbReference type="GO" id="GO:0019005">
    <property type="term" value="C:SCF ubiquitin ligase complex"/>
    <property type="evidence" value="ECO:0007669"/>
    <property type="project" value="UniProtKB-ARBA"/>
</dbReference>
<dbReference type="Pfam" id="PF00622">
    <property type="entry name" value="SPRY"/>
    <property type="match status" value="1"/>
</dbReference>
<dbReference type="SUPFAM" id="SSF81383">
    <property type="entry name" value="F-box domain"/>
    <property type="match status" value="1"/>
</dbReference>
<sequence length="258" mass="28999">MLIKNFTSILSLPEDIYDVIFAFLSLEDVFNCMQVCTRWCYILEKGNSEVWRHHSLKTLPSEALGSKLLSSLTSHKSRLKAFKYAWNPNDCSPHVYIKSNGFTLHRNPIAQSTDGARGKVGFKAGRHSWEITWEGPLGTVAVVGVATKDASLHQNGYLALLGSDDESWGWNLVDNDLFHSGEVQGNYPQFNNPPKYQIGDRIRVILDCEENTLAFEKHYEFLGVAFKGLPRKRLFPAVSAVYGHTEVSMVYLGEPLDG</sequence>